<gene>
    <name evidence="2" type="ORF">OGAPHI_003458</name>
</gene>
<keyword evidence="3" id="KW-1185">Reference proteome</keyword>
<dbReference type="AlphaFoldDB" id="A0A9P8P7W5"/>
<evidence type="ECO:0000313" key="2">
    <source>
        <dbReference type="EMBL" id="KAH3666462.1"/>
    </source>
</evidence>
<comment type="caution">
    <text evidence="2">The sequence shown here is derived from an EMBL/GenBank/DDBJ whole genome shotgun (WGS) entry which is preliminary data.</text>
</comment>
<evidence type="ECO:0000313" key="3">
    <source>
        <dbReference type="Proteomes" id="UP000769157"/>
    </source>
</evidence>
<organism evidence="2 3">
    <name type="scientific">Ogataea philodendri</name>
    <dbReference type="NCBI Taxonomy" id="1378263"/>
    <lineage>
        <taxon>Eukaryota</taxon>
        <taxon>Fungi</taxon>
        <taxon>Dikarya</taxon>
        <taxon>Ascomycota</taxon>
        <taxon>Saccharomycotina</taxon>
        <taxon>Pichiomycetes</taxon>
        <taxon>Pichiales</taxon>
        <taxon>Pichiaceae</taxon>
        <taxon>Ogataea</taxon>
    </lineage>
</organism>
<accession>A0A9P8P7W5</accession>
<dbReference type="RefSeq" id="XP_046061593.1">
    <property type="nucleotide sequence ID" value="XM_046204435.1"/>
</dbReference>
<dbReference type="GeneID" id="70235423"/>
<protein>
    <submittedName>
        <fullName evidence="2">Uncharacterized protein</fullName>
    </submittedName>
</protein>
<feature type="region of interest" description="Disordered" evidence="1">
    <location>
        <begin position="45"/>
        <end position="111"/>
    </location>
</feature>
<proteinExistence type="predicted"/>
<evidence type="ECO:0000256" key="1">
    <source>
        <dbReference type="SAM" id="MobiDB-lite"/>
    </source>
</evidence>
<name>A0A9P8P7W5_9ASCO</name>
<dbReference type="EMBL" id="JAEUBE010000255">
    <property type="protein sequence ID" value="KAH3666462.1"/>
    <property type="molecule type" value="Genomic_DNA"/>
</dbReference>
<sequence>MTERSLGRRPFFEENGVSNAERPLSSPNDSLCCEKYESDGITSISGALRSLSEPNDQTSESEENAASSSFSLIRGNNDGELGGELETDVRGLRSGDESTPDWSCDLGLDML</sequence>
<reference evidence="2" key="2">
    <citation type="submission" date="2021-01" db="EMBL/GenBank/DDBJ databases">
        <authorList>
            <person name="Schikora-Tamarit M.A."/>
        </authorList>
    </citation>
    <scope>NUCLEOTIDE SEQUENCE</scope>
    <source>
        <strain evidence="2">CBS6075</strain>
    </source>
</reference>
<feature type="compositionally biased region" description="Basic and acidic residues" evidence="1">
    <location>
        <begin position="87"/>
        <end position="96"/>
    </location>
</feature>
<dbReference type="Proteomes" id="UP000769157">
    <property type="component" value="Unassembled WGS sequence"/>
</dbReference>
<feature type="compositionally biased region" description="Basic and acidic residues" evidence="1">
    <location>
        <begin position="1"/>
        <end position="12"/>
    </location>
</feature>
<feature type="region of interest" description="Disordered" evidence="1">
    <location>
        <begin position="1"/>
        <end position="32"/>
    </location>
</feature>
<reference evidence="2" key="1">
    <citation type="journal article" date="2021" name="Open Biol.">
        <title>Shared evolutionary footprints suggest mitochondrial oxidative damage underlies multiple complex I losses in fungi.</title>
        <authorList>
            <person name="Schikora-Tamarit M.A."/>
            <person name="Marcet-Houben M."/>
            <person name="Nosek J."/>
            <person name="Gabaldon T."/>
        </authorList>
    </citation>
    <scope>NUCLEOTIDE SEQUENCE</scope>
    <source>
        <strain evidence="2">CBS6075</strain>
    </source>
</reference>